<reference evidence="1" key="1">
    <citation type="submission" date="2020-08" db="EMBL/GenBank/DDBJ databases">
        <title>Multicomponent nature underlies the extraordinary mechanical properties of spider dragline silk.</title>
        <authorList>
            <person name="Kono N."/>
            <person name="Nakamura H."/>
            <person name="Mori M."/>
            <person name="Yoshida Y."/>
            <person name="Ohtoshi R."/>
            <person name="Malay A.D."/>
            <person name="Moran D.A.P."/>
            <person name="Tomita M."/>
            <person name="Numata K."/>
            <person name="Arakawa K."/>
        </authorList>
    </citation>
    <scope>NUCLEOTIDE SEQUENCE</scope>
</reference>
<dbReference type="AlphaFoldDB" id="A0A8X6PCC1"/>
<proteinExistence type="predicted"/>
<sequence length="33" mass="3820">TNFEEDEVSPVVGKHLNANILKDIIFEVSTQFW</sequence>
<evidence type="ECO:0000313" key="1">
    <source>
        <dbReference type="EMBL" id="GFT57161.1"/>
    </source>
</evidence>
<organism evidence="1 2">
    <name type="scientific">Nephila pilipes</name>
    <name type="common">Giant wood spider</name>
    <name type="synonym">Nephila maculata</name>
    <dbReference type="NCBI Taxonomy" id="299642"/>
    <lineage>
        <taxon>Eukaryota</taxon>
        <taxon>Metazoa</taxon>
        <taxon>Ecdysozoa</taxon>
        <taxon>Arthropoda</taxon>
        <taxon>Chelicerata</taxon>
        <taxon>Arachnida</taxon>
        <taxon>Araneae</taxon>
        <taxon>Araneomorphae</taxon>
        <taxon>Entelegynae</taxon>
        <taxon>Araneoidea</taxon>
        <taxon>Nephilidae</taxon>
        <taxon>Nephila</taxon>
    </lineage>
</organism>
<keyword evidence="2" id="KW-1185">Reference proteome</keyword>
<dbReference type="Proteomes" id="UP000887013">
    <property type="component" value="Unassembled WGS sequence"/>
</dbReference>
<gene>
    <name evidence="1" type="ORF">NPIL_427831</name>
</gene>
<accession>A0A8X6PCC1</accession>
<name>A0A8X6PCC1_NEPPI</name>
<dbReference type="EMBL" id="BMAW01113437">
    <property type="protein sequence ID" value="GFT57161.1"/>
    <property type="molecule type" value="Genomic_DNA"/>
</dbReference>
<comment type="caution">
    <text evidence="1">The sequence shown here is derived from an EMBL/GenBank/DDBJ whole genome shotgun (WGS) entry which is preliminary data.</text>
</comment>
<evidence type="ECO:0000313" key="2">
    <source>
        <dbReference type="Proteomes" id="UP000887013"/>
    </source>
</evidence>
<protein>
    <submittedName>
        <fullName evidence="1">Uncharacterized protein</fullName>
    </submittedName>
</protein>
<feature type="non-terminal residue" evidence="1">
    <location>
        <position position="33"/>
    </location>
</feature>